<dbReference type="OrthoDB" id="435943at2"/>
<dbReference type="KEGG" id="acy:Anacy_5759"/>
<gene>
    <name evidence="2" type="ordered locus">Anacy_5759</name>
</gene>
<feature type="domain" description="DUF4384" evidence="1">
    <location>
        <begin position="132"/>
        <end position="209"/>
    </location>
</feature>
<dbReference type="RefSeq" id="WP_015217671.1">
    <property type="nucleotide sequence ID" value="NC_019772.1"/>
</dbReference>
<keyword evidence="2" id="KW-0614">Plasmid</keyword>
<proteinExistence type="predicted"/>
<reference evidence="3" key="1">
    <citation type="journal article" date="2013" name="Proc. Natl. Acad. Sci. U.S.A.">
        <title>Improving the coverage of the cyanobacterial phylum using diversity-driven genome sequencing.</title>
        <authorList>
            <person name="Shih P.M."/>
            <person name="Wu D."/>
            <person name="Latifi A."/>
            <person name="Axen S.D."/>
            <person name="Fewer D.P."/>
            <person name="Talla E."/>
            <person name="Calteau A."/>
            <person name="Cai F."/>
            <person name="Tandeau de Marsac N."/>
            <person name="Rippka R."/>
            <person name="Herdman M."/>
            <person name="Sivonen K."/>
            <person name="Coursin T."/>
            <person name="Laurent T."/>
            <person name="Goodwin L."/>
            <person name="Nolan M."/>
            <person name="Davenport K.W."/>
            <person name="Han C.S."/>
            <person name="Rubin E.M."/>
            <person name="Eisen J.A."/>
            <person name="Woyke T."/>
            <person name="Gugger M."/>
            <person name="Kerfeld C.A."/>
        </authorList>
    </citation>
    <scope>NUCLEOTIDE SEQUENCE [LARGE SCALE GENOMIC DNA]</scope>
    <source>
        <strain evidence="3">ATCC 27899 / PCC 7122</strain>
    </source>
</reference>
<evidence type="ECO:0000313" key="2">
    <source>
        <dbReference type="EMBL" id="AFZ61060.1"/>
    </source>
</evidence>
<evidence type="ECO:0000313" key="3">
    <source>
        <dbReference type="Proteomes" id="UP000010474"/>
    </source>
</evidence>
<sequence>MAKRTLVASPKGIEKAKYALIRKNWTQQTLANDVHVASWATISKFFNGVPISYHIFIEICTMLELDWQDIAISSNLDITEIENQEQPLTPLAEIWQQLQSLGSSTEKMGLVLVKEETLAWSWQTNSIYEKSVSIGSHIRFEINLESSGYLLLIQKDTSGKVYCFCPSCFAPQAQLNQGKTVLPQEDAPMKSFKIEGEPGKEIIFAVITEEIPNLNWLPQENDEPLELTENHLSQLFNFISNHKDCRVMYTEYEVK</sequence>
<keyword evidence="3" id="KW-1185">Reference proteome</keyword>
<dbReference type="PATRIC" id="fig|272123.3.peg.6244"/>
<evidence type="ECO:0000259" key="1">
    <source>
        <dbReference type="Pfam" id="PF14326"/>
    </source>
</evidence>
<organism evidence="2 3">
    <name type="scientific">Anabaena cylindrica (strain ATCC 27899 / PCC 7122)</name>
    <dbReference type="NCBI Taxonomy" id="272123"/>
    <lineage>
        <taxon>Bacteria</taxon>
        <taxon>Bacillati</taxon>
        <taxon>Cyanobacteriota</taxon>
        <taxon>Cyanophyceae</taxon>
        <taxon>Nostocales</taxon>
        <taxon>Nostocaceae</taxon>
        <taxon>Anabaena</taxon>
    </lineage>
</organism>
<dbReference type="EMBL" id="CP003660">
    <property type="protein sequence ID" value="AFZ61060.1"/>
    <property type="molecule type" value="Genomic_DNA"/>
</dbReference>
<dbReference type="AlphaFoldDB" id="K9ZRQ4"/>
<dbReference type="HOGENOM" id="CLU_1123626_0_0_3"/>
<dbReference type="InterPro" id="IPR025493">
    <property type="entry name" value="DUF4384"/>
</dbReference>
<dbReference type="Proteomes" id="UP000010474">
    <property type="component" value="Plasmid pANACY.01"/>
</dbReference>
<accession>K9ZRQ4</accession>
<name>K9ZRQ4_ANACC</name>
<protein>
    <recommendedName>
        <fullName evidence="1">DUF4384 domain-containing protein</fullName>
    </recommendedName>
</protein>
<geneLocation type="plasmid" evidence="2 3">
    <name>pANACY.01</name>
</geneLocation>
<dbReference type="Pfam" id="PF14326">
    <property type="entry name" value="DUF4384"/>
    <property type="match status" value="1"/>
</dbReference>